<dbReference type="PANTHER" id="PTHR10485:SF0">
    <property type="entry name" value="AT05822P-RELATED"/>
    <property type="match status" value="1"/>
</dbReference>
<feature type="compositionally biased region" description="Low complexity" evidence="11">
    <location>
        <begin position="204"/>
        <end position="220"/>
    </location>
</feature>
<feature type="region of interest" description="Disordered" evidence="11">
    <location>
        <begin position="204"/>
        <end position="225"/>
    </location>
</feature>
<evidence type="ECO:0000313" key="14">
    <source>
        <dbReference type="Proteomes" id="UP000886520"/>
    </source>
</evidence>
<keyword evidence="8" id="KW-0811">Translocation</keyword>
<evidence type="ECO:0000256" key="9">
    <source>
        <dbReference type="ARBA" id="ARBA00023128"/>
    </source>
</evidence>
<dbReference type="EMBL" id="JABFUD020000021">
    <property type="protein sequence ID" value="KAI5063364.1"/>
    <property type="molecule type" value="Genomic_DNA"/>
</dbReference>
<evidence type="ECO:0000256" key="5">
    <source>
        <dbReference type="ARBA" id="ARBA00022792"/>
    </source>
</evidence>
<evidence type="ECO:0000256" key="2">
    <source>
        <dbReference type="ARBA" id="ARBA00008444"/>
    </source>
</evidence>
<dbReference type="Proteomes" id="UP000886520">
    <property type="component" value="Chromosome 21"/>
</dbReference>
<keyword evidence="4 12" id="KW-0812">Transmembrane</keyword>
<comment type="subcellular location">
    <subcellularLocation>
        <location evidence="1">Mitochondrion inner membrane</location>
        <topology evidence="1">Multi-pass membrane protein</topology>
    </subcellularLocation>
</comment>
<dbReference type="PANTHER" id="PTHR10485">
    <property type="entry name" value="MITOCHONDRIAL IMPORT INNER MEMBRANE TRANSLOCASE SUBUNIT TIM-17"/>
    <property type="match status" value="1"/>
</dbReference>
<evidence type="ECO:0008006" key="15">
    <source>
        <dbReference type="Google" id="ProtNLM"/>
    </source>
</evidence>
<keyword evidence="3" id="KW-0813">Transport</keyword>
<dbReference type="AlphaFoldDB" id="A0A9D4U8C3"/>
<gene>
    <name evidence="13" type="ORF">GOP47_0021911</name>
</gene>
<dbReference type="GO" id="GO:0030150">
    <property type="term" value="P:protein import into mitochondrial matrix"/>
    <property type="evidence" value="ECO:0007669"/>
    <property type="project" value="TreeGrafter"/>
</dbReference>
<evidence type="ECO:0000256" key="1">
    <source>
        <dbReference type="ARBA" id="ARBA00004448"/>
    </source>
</evidence>
<protein>
    <recommendedName>
        <fullName evidence="15">Mitochondrial import inner membrane translocase subunit TIM17-2-like</fullName>
    </recommendedName>
</protein>
<evidence type="ECO:0000256" key="12">
    <source>
        <dbReference type="SAM" id="Phobius"/>
    </source>
</evidence>
<evidence type="ECO:0000256" key="4">
    <source>
        <dbReference type="ARBA" id="ARBA00022692"/>
    </source>
</evidence>
<dbReference type="GO" id="GO:0008320">
    <property type="term" value="F:protein transmembrane transporter activity"/>
    <property type="evidence" value="ECO:0007669"/>
    <property type="project" value="TreeGrafter"/>
</dbReference>
<evidence type="ECO:0000256" key="8">
    <source>
        <dbReference type="ARBA" id="ARBA00023010"/>
    </source>
</evidence>
<keyword evidence="5" id="KW-0999">Mitochondrion inner membrane</keyword>
<keyword evidence="10 12" id="KW-0472">Membrane</keyword>
<evidence type="ECO:0000256" key="10">
    <source>
        <dbReference type="ARBA" id="ARBA00023136"/>
    </source>
</evidence>
<evidence type="ECO:0000256" key="7">
    <source>
        <dbReference type="ARBA" id="ARBA00022989"/>
    </source>
</evidence>
<reference evidence="13" key="1">
    <citation type="submission" date="2021-01" db="EMBL/GenBank/DDBJ databases">
        <title>Adiantum capillus-veneris genome.</title>
        <authorList>
            <person name="Fang Y."/>
            <person name="Liao Q."/>
        </authorList>
    </citation>
    <scope>NUCLEOTIDE SEQUENCE</scope>
    <source>
        <strain evidence="13">H3</strain>
        <tissue evidence="13">Leaf</tissue>
    </source>
</reference>
<feature type="transmembrane region" description="Helical" evidence="12">
    <location>
        <begin position="117"/>
        <end position="137"/>
    </location>
</feature>
<dbReference type="GO" id="GO:0005744">
    <property type="term" value="C:TIM23 mitochondrial import inner membrane translocase complex"/>
    <property type="evidence" value="ECO:0007669"/>
    <property type="project" value="TreeGrafter"/>
</dbReference>
<name>A0A9D4U8C3_ADICA</name>
<dbReference type="Pfam" id="PF02466">
    <property type="entry name" value="Tim17"/>
    <property type="match status" value="1"/>
</dbReference>
<keyword evidence="6" id="KW-0653">Protein transport</keyword>
<sequence length="303" mass="31507">MAAPDQTREPCPDRILDDMGGAFGMGAVGGSVFHFLKGMKNSPNGERLLGGAQAVRMNAPRVGGSFAVWGGLFSVFDCSMVYVRQKEDPWNSIVAGAATGGFLQMRHGMRAASRSAAFGGVLLALIEGAGLMINRVLANMAQMPPPPLEQPMGLPAGASLPGLPAGIAMQQNSAPEPASSSESAWGSWAGSFFKKDEAPASASFETSSSSSSFPSSSSSSDNSNKGELGWKSWTGGFFGANSSSLAISIPVRLLEGTFCCSDFWSVSQSSFLLSGLGKRVLCAFQVVASCREFLGFLKSQVGS</sequence>
<keyword evidence="14" id="KW-1185">Reference proteome</keyword>
<evidence type="ECO:0000256" key="11">
    <source>
        <dbReference type="SAM" id="MobiDB-lite"/>
    </source>
</evidence>
<keyword evidence="7 12" id="KW-1133">Transmembrane helix</keyword>
<keyword evidence="9" id="KW-0496">Mitochondrion</keyword>
<comment type="similarity">
    <text evidence="2">Belongs to the Tim17/Tim22/Tim23 family.</text>
</comment>
<organism evidence="13 14">
    <name type="scientific">Adiantum capillus-veneris</name>
    <name type="common">Maidenhair fern</name>
    <dbReference type="NCBI Taxonomy" id="13818"/>
    <lineage>
        <taxon>Eukaryota</taxon>
        <taxon>Viridiplantae</taxon>
        <taxon>Streptophyta</taxon>
        <taxon>Embryophyta</taxon>
        <taxon>Tracheophyta</taxon>
        <taxon>Polypodiopsida</taxon>
        <taxon>Polypodiidae</taxon>
        <taxon>Polypodiales</taxon>
        <taxon>Pteridineae</taxon>
        <taxon>Pteridaceae</taxon>
        <taxon>Vittarioideae</taxon>
        <taxon>Adiantum</taxon>
    </lineage>
</organism>
<evidence type="ECO:0000313" key="13">
    <source>
        <dbReference type="EMBL" id="KAI5063364.1"/>
    </source>
</evidence>
<accession>A0A9D4U8C3</accession>
<dbReference type="OrthoDB" id="2261329at2759"/>
<evidence type="ECO:0000256" key="6">
    <source>
        <dbReference type="ARBA" id="ARBA00022927"/>
    </source>
</evidence>
<proteinExistence type="inferred from homology"/>
<evidence type="ECO:0000256" key="3">
    <source>
        <dbReference type="ARBA" id="ARBA00022448"/>
    </source>
</evidence>
<comment type="caution">
    <text evidence="13">The sequence shown here is derived from an EMBL/GenBank/DDBJ whole genome shotgun (WGS) entry which is preliminary data.</text>
</comment>